<evidence type="ECO:0000313" key="3">
    <source>
        <dbReference type="EMBL" id="KAL1248403.1"/>
    </source>
</evidence>
<sequence length="84" mass="9409">MVSWFGAPFQPLCPLFQSFPVCLAFEPCVPYIQEGWSFYILQNVHEAPARGRVCLIQASSRAHHGPTINRNPPLQDLRSSAVLV</sequence>
<protein>
    <recommendedName>
        <fullName evidence="5">Secreted protein</fullName>
    </recommendedName>
</protein>
<comment type="caution">
    <text evidence="3">The sequence shown here is derived from an EMBL/GenBank/DDBJ whole genome shotgun (WGS) entry which is preliminary data.</text>
</comment>
<evidence type="ECO:0000256" key="1">
    <source>
        <dbReference type="SAM" id="MobiDB-lite"/>
    </source>
</evidence>
<proteinExistence type="predicted"/>
<dbReference type="EMBL" id="JAYMGO010000024">
    <property type="protein sequence ID" value="KAL1248403.1"/>
    <property type="molecule type" value="Genomic_DNA"/>
</dbReference>
<keyword evidence="2" id="KW-0732">Signal</keyword>
<feature type="signal peptide" evidence="2">
    <location>
        <begin position="1"/>
        <end position="24"/>
    </location>
</feature>
<dbReference type="Proteomes" id="UP001558613">
    <property type="component" value="Unassembled WGS sequence"/>
</dbReference>
<reference evidence="3 4" key="1">
    <citation type="submission" date="2023-09" db="EMBL/GenBank/DDBJ databases">
        <authorList>
            <person name="Wang M."/>
        </authorList>
    </citation>
    <scope>NUCLEOTIDE SEQUENCE [LARGE SCALE GENOMIC DNA]</scope>
    <source>
        <strain evidence="3">GT-2023</strain>
        <tissue evidence="3">Liver</tissue>
    </source>
</reference>
<evidence type="ECO:0008006" key="5">
    <source>
        <dbReference type="Google" id="ProtNLM"/>
    </source>
</evidence>
<feature type="region of interest" description="Disordered" evidence="1">
    <location>
        <begin position="62"/>
        <end position="84"/>
    </location>
</feature>
<organism evidence="3 4">
    <name type="scientific">Cirrhinus molitorella</name>
    <name type="common">mud carp</name>
    <dbReference type="NCBI Taxonomy" id="172907"/>
    <lineage>
        <taxon>Eukaryota</taxon>
        <taxon>Metazoa</taxon>
        <taxon>Chordata</taxon>
        <taxon>Craniata</taxon>
        <taxon>Vertebrata</taxon>
        <taxon>Euteleostomi</taxon>
        <taxon>Actinopterygii</taxon>
        <taxon>Neopterygii</taxon>
        <taxon>Teleostei</taxon>
        <taxon>Ostariophysi</taxon>
        <taxon>Cypriniformes</taxon>
        <taxon>Cyprinidae</taxon>
        <taxon>Labeoninae</taxon>
        <taxon>Labeonini</taxon>
        <taxon>Cirrhinus</taxon>
    </lineage>
</organism>
<name>A0ABR3LA43_9TELE</name>
<gene>
    <name evidence="3" type="ORF">QQF64_021721</name>
</gene>
<evidence type="ECO:0000256" key="2">
    <source>
        <dbReference type="SAM" id="SignalP"/>
    </source>
</evidence>
<feature type="chain" id="PRO_5045873540" description="Secreted protein" evidence="2">
    <location>
        <begin position="25"/>
        <end position="84"/>
    </location>
</feature>
<accession>A0ABR3LA43</accession>
<evidence type="ECO:0000313" key="4">
    <source>
        <dbReference type="Proteomes" id="UP001558613"/>
    </source>
</evidence>
<keyword evidence="4" id="KW-1185">Reference proteome</keyword>